<accession>A0A5B8I1M6</accession>
<dbReference type="KEGG" id="gar:AOZ07_15790"/>
<dbReference type="Pfam" id="PF14019">
    <property type="entry name" value="DUF4235"/>
    <property type="match status" value="1"/>
</dbReference>
<keyword evidence="3" id="KW-1185">Reference proteome</keyword>
<dbReference type="EMBL" id="CP102487">
    <property type="protein sequence ID" value="UUX58684.1"/>
    <property type="molecule type" value="Genomic_DNA"/>
</dbReference>
<reference evidence="1 3" key="1">
    <citation type="submission" date="2019-07" db="EMBL/GenBank/DDBJ databases">
        <title>Complete Genome Sequence of drought tolerant Plant Growth-Promoting Rhizobacterium Glutamicibacter halophytocola DR408.</title>
        <authorList>
            <person name="Nishu S.D."/>
            <person name="Lee T.K."/>
        </authorList>
    </citation>
    <scope>NUCLEOTIDE SEQUENCE [LARGE SCALE GENOMIC DNA]</scope>
    <source>
        <strain evidence="1 3">DR408</strain>
    </source>
</reference>
<dbReference type="Proteomes" id="UP001060018">
    <property type="component" value="Chromosome"/>
</dbReference>
<evidence type="ECO:0000313" key="2">
    <source>
        <dbReference type="EMBL" id="UUX58684.1"/>
    </source>
</evidence>
<proteinExistence type="predicted"/>
<dbReference type="AlphaFoldDB" id="A0A5B8I1M6"/>
<reference evidence="2" key="2">
    <citation type="journal article" date="2022" name="Pest Manag. Sci.">
        <title>Glutamicibacter halophytocola-mediated host fitness of potato tuber moth on Solanaceae crops.</title>
        <authorList>
            <person name="Wang W."/>
            <person name="Xiao G."/>
            <person name="Du G."/>
            <person name="Chang L."/>
            <person name="Yang Y."/>
            <person name="Ye J."/>
            <person name="Chen B."/>
        </authorList>
    </citation>
    <scope>NUCLEOTIDE SEQUENCE</scope>
    <source>
        <strain evidence="2">S2</strain>
    </source>
</reference>
<organism evidence="2 4">
    <name type="scientific">Glutamicibacter halophytocola</name>
    <dbReference type="NCBI Taxonomy" id="1933880"/>
    <lineage>
        <taxon>Bacteria</taxon>
        <taxon>Bacillati</taxon>
        <taxon>Actinomycetota</taxon>
        <taxon>Actinomycetes</taxon>
        <taxon>Micrococcales</taxon>
        <taxon>Micrococcaceae</taxon>
        <taxon>Glutamicibacter</taxon>
    </lineage>
</organism>
<dbReference type="RefSeq" id="WP_060702859.1">
    <property type="nucleotide sequence ID" value="NZ_CP012750.1"/>
</dbReference>
<evidence type="ECO:0000313" key="4">
    <source>
        <dbReference type="Proteomes" id="UP001060018"/>
    </source>
</evidence>
<protein>
    <submittedName>
        <fullName evidence="2">DUF4235 domain-containing protein</fullName>
    </submittedName>
</protein>
<dbReference type="InterPro" id="IPR025329">
    <property type="entry name" value="DUF4235"/>
</dbReference>
<evidence type="ECO:0000313" key="1">
    <source>
        <dbReference type="EMBL" id="QDY66569.1"/>
    </source>
</evidence>
<sequence>MKTLAKIFGSVLSLGAGWLGAKLVASAWKKATGEQPPSVAHPEEQQQAALGKVLSFAVISGASAAAIQALAKRWTRSLEDKASAV</sequence>
<gene>
    <name evidence="1" type="ORF">FQA45_09655</name>
    <name evidence="2" type="ORF">NUH22_15515</name>
</gene>
<dbReference type="OrthoDB" id="3268522at2"/>
<name>A0A5B8I1M6_9MICC</name>
<dbReference type="Proteomes" id="UP000320717">
    <property type="component" value="Chromosome"/>
</dbReference>
<evidence type="ECO:0000313" key="3">
    <source>
        <dbReference type="Proteomes" id="UP000320717"/>
    </source>
</evidence>
<dbReference type="EMBL" id="CP042260">
    <property type="protein sequence ID" value="QDY66569.1"/>
    <property type="molecule type" value="Genomic_DNA"/>
</dbReference>